<evidence type="ECO:0000313" key="2">
    <source>
        <dbReference type="Proteomes" id="UP000269396"/>
    </source>
</evidence>
<keyword evidence="2" id="KW-1185">Reference proteome</keyword>
<organism evidence="1 2">
    <name type="scientific">Schistosoma mattheei</name>
    <dbReference type="NCBI Taxonomy" id="31246"/>
    <lineage>
        <taxon>Eukaryota</taxon>
        <taxon>Metazoa</taxon>
        <taxon>Spiralia</taxon>
        <taxon>Lophotrochozoa</taxon>
        <taxon>Platyhelminthes</taxon>
        <taxon>Trematoda</taxon>
        <taxon>Digenea</taxon>
        <taxon>Strigeidida</taxon>
        <taxon>Schistosomatoidea</taxon>
        <taxon>Schistosomatidae</taxon>
        <taxon>Schistosoma</taxon>
    </lineage>
</organism>
<name>A0A183P2B0_9TREM</name>
<sequence>MDSSSFQDTLNTDPELTFDDLPMPFKMLDKLLWSIFEETWNLIETKEKYKSEQFNFQQSCLQKLNVNMVGWK</sequence>
<gene>
    <name evidence="1" type="ORF">SMTD_LOCUS8496</name>
</gene>
<proteinExistence type="predicted"/>
<dbReference type="Proteomes" id="UP000269396">
    <property type="component" value="Unassembled WGS sequence"/>
</dbReference>
<dbReference type="AlphaFoldDB" id="A0A183P2B0"/>
<evidence type="ECO:0000313" key="1">
    <source>
        <dbReference type="EMBL" id="VDP44956.1"/>
    </source>
</evidence>
<accession>A0A183P2B0</accession>
<protein>
    <submittedName>
        <fullName evidence="1">Uncharacterized protein</fullName>
    </submittedName>
</protein>
<reference evidence="1 2" key="1">
    <citation type="submission" date="2018-11" db="EMBL/GenBank/DDBJ databases">
        <authorList>
            <consortium name="Pathogen Informatics"/>
        </authorList>
    </citation>
    <scope>NUCLEOTIDE SEQUENCE [LARGE SCALE GENOMIC DNA]</scope>
    <source>
        <strain>Denwood</strain>
        <strain evidence="2">Zambia</strain>
    </source>
</reference>
<dbReference type="EMBL" id="UZAL01028967">
    <property type="protein sequence ID" value="VDP44956.1"/>
    <property type="molecule type" value="Genomic_DNA"/>
</dbReference>